<feature type="region of interest" description="Disordered" evidence="4">
    <location>
        <begin position="1072"/>
        <end position="1169"/>
    </location>
</feature>
<dbReference type="InterPro" id="IPR055300">
    <property type="entry name" value="CWZF3/5/7"/>
</dbReference>
<feature type="region of interest" description="Disordered" evidence="4">
    <location>
        <begin position="264"/>
        <end position="287"/>
    </location>
</feature>
<keyword evidence="7" id="KW-1185">Reference proteome</keyword>
<feature type="region of interest" description="Disordered" evidence="4">
    <location>
        <begin position="1486"/>
        <end position="1610"/>
    </location>
</feature>
<evidence type="ECO:0000256" key="3">
    <source>
        <dbReference type="ARBA" id="ARBA00022833"/>
    </source>
</evidence>
<feature type="domain" description="CW-type" evidence="5">
    <location>
        <begin position="746"/>
        <end position="799"/>
    </location>
</feature>
<feature type="region of interest" description="Disordered" evidence="4">
    <location>
        <begin position="1438"/>
        <end position="1469"/>
    </location>
</feature>
<feature type="region of interest" description="Disordered" evidence="4">
    <location>
        <begin position="668"/>
        <end position="707"/>
    </location>
</feature>
<evidence type="ECO:0000313" key="7">
    <source>
        <dbReference type="Proteomes" id="UP000655225"/>
    </source>
</evidence>
<dbReference type="Pfam" id="PF24756">
    <property type="entry name" value="THD_CWZF3-5-7"/>
    <property type="match status" value="2"/>
</dbReference>
<evidence type="ECO:0000256" key="4">
    <source>
        <dbReference type="SAM" id="MobiDB-lite"/>
    </source>
</evidence>
<reference evidence="6 7" key="1">
    <citation type="submission" date="2020-04" db="EMBL/GenBank/DDBJ databases">
        <title>Plant Genome Project.</title>
        <authorList>
            <person name="Zhang R.-G."/>
        </authorList>
    </citation>
    <scope>NUCLEOTIDE SEQUENCE [LARGE SCALE GENOMIC DNA]</scope>
    <source>
        <strain evidence="6">YNK0</strain>
        <tissue evidence="6">Leaf</tissue>
    </source>
</reference>
<feature type="region of interest" description="Disordered" evidence="4">
    <location>
        <begin position="1246"/>
        <end position="1267"/>
    </location>
</feature>
<protein>
    <recommendedName>
        <fullName evidence="5">CW-type domain-containing protein</fullName>
    </recommendedName>
</protein>
<organism evidence="6 7">
    <name type="scientific">Tetracentron sinense</name>
    <name type="common">Spur-leaf</name>
    <dbReference type="NCBI Taxonomy" id="13715"/>
    <lineage>
        <taxon>Eukaryota</taxon>
        <taxon>Viridiplantae</taxon>
        <taxon>Streptophyta</taxon>
        <taxon>Embryophyta</taxon>
        <taxon>Tracheophyta</taxon>
        <taxon>Spermatophyta</taxon>
        <taxon>Magnoliopsida</taxon>
        <taxon>Trochodendrales</taxon>
        <taxon>Trochodendraceae</taxon>
        <taxon>Tetracentron</taxon>
    </lineage>
</organism>
<feature type="compositionally biased region" description="Basic and acidic residues" evidence="4">
    <location>
        <begin position="1074"/>
        <end position="1094"/>
    </location>
</feature>
<evidence type="ECO:0000313" key="6">
    <source>
        <dbReference type="EMBL" id="KAF8401520.1"/>
    </source>
</evidence>
<feature type="compositionally biased region" description="Polar residues" evidence="4">
    <location>
        <begin position="1303"/>
        <end position="1313"/>
    </location>
</feature>
<gene>
    <name evidence="6" type="ORF">HHK36_012460</name>
</gene>
<feature type="compositionally biased region" description="Polar residues" evidence="4">
    <location>
        <begin position="1453"/>
        <end position="1467"/>
    </location>
</feature>
<feature type="compositionally biased region" description="Basic and acidic residues" evidence="4">
    <location>
        <begin position="628"/>
        <end position="642"/>
    </location>
</feature>
<name>A0A834Z8R8_TETSI</name>
<proteinExistence type="predicted"/>
<keyword evidence="3" id="KW-0862">Zinc</keyword>
<dbReference type="Gene3D" id="3.30.40.100">
    <property type="match status" value="1"/>
</dbReference>
<keyword evidence="1" id="KW-0479">Metal-binding</keyword>
<evidence type="ECO:0000256" key="2">
    <source>
        <dbReference type="ARBA" id="ARBA00022771"/>
    </source>
</evidence>
<feature type="compositionally biased region" description="Basic and acidic residues" evidence="4">
    <location>
        <begin position="999"/>
        <end position="1030"/>
    </location>
</feature>
<feature type="region of interest" description="Disordered" evidence="4">
    <location>
        <begin position="918"/>
        <end position="954"/>
    </location>
</feature>
<dbReference type="PANTHER" id="PTHR46524:SF7">
    <property type="entry name" value="CW-TYPE ZINC FINGER"/>
    <property type="match status" value="1"/>
</dbReference>
<dbReference type="EMBL" id="JABCRI010000008">
    <property type="protein sequence ID" value="KAF8401520.1"/>
    <property type="molecule type" value="Genomic_DNA"/>
</dbReference>
<dbReference type="InterPro" id="IPR056406">
    <property type="entry name" value="THD_CWZF3/5/7"/>
</dbReference>
<sequence>MLSVGSRDGRKGLGLGFAGEGEMEETELEEGEACYYQEDDASIDPDVALSYIDEKLQDVLGHFQKDFEGGVSAENLGAKFGGYGSFLPTYQRSPSIWAHPRTPQKAQNYSTPRSPNNCPPDVFTFKFVTNFLINGTLLRKEKSMSDLRSSNLVYHCGYVIIQGARQNSTVSSSAPLFARLGPASSSTMPLPVSRAPSVDRLVKRDTCWSSAQGAAELTPKREPVNKLVNPTDQKTLKVRIKVGTDNTSARKNAEIYSGLGLDISPSSSLEDSPMESGGMSPESRETLDESPTSIIQVIFLLLLLLLLSVCGGPKVMRFVSWSYDVVEQLMTSFPIPGGLLLSPIPDSLLRLSEKEKLLKDGRSGSVHKGRLESYAMLVDESPSVRRDGKVFGEKKIKSVEKNGRSVELKNGSGRNAGDEISDILKNEIDIETPAGKDYGANTLKLQLLSNSKCTVGETAKVTGRASDIYREANKGVVKEEFFSSDIVKEEALETISSQEVSRVEKHNAKTSLAEKVWEDQKASYHKDVSVDSSKGWRSKGDKTYYPSKVDSNVSKGRKDPPKQKVGQKATSYEMDVMKLLQGREQPSSGSKKKSKGSQSNGNPAAELPMESLRVGSYAKPKNKKKSTHAGDHPSKSIADDVKLHKELEKASESYRYLFGDIKLEQAENRMDSLEPSSKDRPKDSMLEVGKKDTHTFADKSKETSSGKKIDNLLTSEAYLKTVPDVAHPLTGNGRVSDVAPAVAAPLVIEENWVCCDKCQKWRLLPHGRNPDHLPKKWLCSMLNWLPGMNRCNISEEETTKALNALYQIPAPESQNNMHSDPDRTALGGTVVDVRHFDYNPQDFSSHAVPSGGKKKYGSKGISIATSHSGLTQFSDFEKKNQHASVKAKSLNDANEFLLESNPANEPGFQHLSKSSNLAVEKHKHKQKEKQKLLERYPDGGDAKHSKGKSKREAVADGFRASKKIKTGVYYTDEHWNTDHDGAIGRVGPTLSSGLPAKSTGKDLQKHNEYSSSKDSKCNKKDSVSIKKPKDQVQVSMGGGLLDMGKCDKRDISVKKRKAKEWQDSQIELKTLSSTEHHLQDNRISVKETSESERRKEKKARVSKSVWKESSTSKGDGKADKKGRVARIILSGNRDQPVDGMEEEGRSIEKGQQLVQYRGSTVPQQTSDGIDSFKRDFRFGQPSIAATSSSSKVSGSRKTKANFHELKGSPVESVSSSPLRIFNPEKLTSAKRNLLGNDDAINAGLSVMDSPRRCSDGEGDGGIDRSGTVRKEKVFSAIHQGSLESSVLDCQDRDANHISVGKAKQQTGLSSSEFDSSHLVNGGTDTLDQHQYSNELLTKNHCHDEERVNNNHYHSNGYLPRKSEKSSSSRSKDKHRTSKSDYKRGLFKASDSFTEQEELYPTKSLWYETEIESHDRAPYHEEMRDRRYSVRETCGVKSEKDENNYVGNKDSAGKWSSESSRIENQSKIGQHEGSDVKLVAICSKDVKSTPQQNLLQDHEGRRSSNLLLSDRSDRTEIASERVKSQFVPLSGDKQETLTRYPQPVPRSHKGGGLDVLPVDNSGGGDLSNAPKQRRKTDNKSGAHHNSLRHHTPNGHGIRDFDSQSPVRKDAPSLAAANALKEATNLKHSADRLKNSGSDVEVTGLYFEAALKFLHGASLLEPFNSENAKHGEMTQSVQVYSSTAKLCEYFLTSSFAIAPFNSGKRVFLLLLEHFNGREQLYTSQAIDIHIFHVGNESILMNLFHKVKRVVSANNKFRLLILKLCAKDINIARIVSVLEAVVLTVHVPSGQSYLSVTVLLKIFCAHGYERRKEMAAAALAYKCMEVAYMRVIYSKNSSASIDRHELQTTLQMVPPGESPSSSASDLDNLNNQATLDKASLAKGISSPQIVGNHVIVGRNRPNFVRLLDFAQYVNFAMEASRKSHIAFTAANLSLEEERYGEVISSVKRVLDFNFQDVEGLLRQASWRGEKPPEPLCYVEETDYFQASSSVPSVHVLGLRKWIQLLLQVSDVIHKCHFAAPLELELGKIERLENPFRNQFEEAEYRYI</sequence>
<dbReference type="OrthoDB" id="757982at2759"/>
<feature type="region of interest" description="Disordered" evidence="4">
    <location>
        <begin position="977"/>
        <end position="1043"/>
    </location>
</feature>
<feature type="compositionally biased region" description="Basic and acidic residues" evidence="4">
    <location>
        <begin position="1595"/>
        <end position="1609"/>
    </location>
</feature>
<dbReference type="Proteomes" id="UP000655225">
    <property type="component" value="Unassembled WGS sequence"/>
</dbReference>
<feature type="region of interest" description="Disordered" evidence="4">
    <location>
        <begin position="1344"/>
        <end position="1382"/>
    </location>
</feature>
<evidence type="ECO:0000256" key="1">
    <source>
        <dbReference type="ARBA" id="ARBA00022723"/>
    </source>
</evidence>
<feature type="compositionally biased region" description="Basic and acidic residues" evidence="4">
    <location>
        <begin position="1360"/>
        <end position="1370"/>
    </location>
</feature>
<feature type="compositionally biased region" description="Basic and acidic residues" evidence="4">
    <location>
        <begin position="1509"/>
        <end position="1522"/>
    </location>
</feature>
<evidence type="ECO:0000259" key="5">
    <source>
        <dbReference type="PROSITE" id="PS51050"/>
    </source>
</evidence>
<keyword evidence="2" id="KW-0863">Zinc-finger</keyword>
<feature type="region of interest" description="Disordered" evidence="4">
    <location>
        <begin position="1300"/>
        <end position="1326"/>
    </location>
</feature>
<feature type="region of interest" description="Disordered" evidence="4">
    <location>
        <begin position="523"/>
        <end position="642"/>
    </location>
</feature>
<comment type="caution">
    <text evidence="6">The sequence shown here is derived from an EMBL/GenBank/DDBJ whole genome shotgun (WGS) entry which is preliminary data.</text>
</comment>
<dbReference type="GO" id="GO:0008270">
    <property type="term" value="F:zinc ion binding"/>
    <property type="evidence" value="ECO:0007669"/>
    <property type="project" value="UniProtKB-KW"/>
</dbReference>
<feature type="compositionally biased region" description="Basic residues" evidence="4">
    <location>
        <begin position="1580"/>
        <end position="1591"/>
    </location>
</feature>
<feature type="compositionally biased region" description="Basic and acidic residues" evidence="4">
    <location>
        <begin position="929"/>
        <end position="954"/>
    </location>
</feature>
<feature type="compositionally biased region" description="Polar residues" evidence="4">
    <location>
        <begin position="1152"/>
        <end position="1168"/>
    </location>
</feature>
<dbReference type="InterPro" id="IPR011124">
    <property type="entry name" value="Znf_CW"/>
</dbReference>
<dbReference type="PROSITE" id="PS51050">
    <property type="entry name" value="ZF_CW"/>
    <property type="match status" value="1"/>
</dbReference>
<dbReference type="Pfam" id="PF07496">
    <property type="entry name" value="zf-CW"/>
    <property type="match status" value="1"/>
</dbReference>
<dbReference type="PANTHER" id="PTHR46524">
    <property type="entry name" value="CW-TYPE ZINC FINGER"/>
    <property type="match status" value="1"/>
</dbReference>
<dbReference type="OMA" id="KDHIHRR"/>
<accession>A0A834Z8R8</accession>